<feature type="domain" description="DNA replication complex GINS protein SLD5 C-terminal" evidence="1">
    <location>
        <begin position="190"/>
        <end position="241"/>
    </location>
</feature>
<dbReference type="GO" id="GO:0000811">
    <property type="term" value="C:GINS complex"/>
    <property type="evidence" value="ECO:0007669"/>
    <property type="project" value="TreeGrafter"/>
</dbReference>
<dbReference type="OrthoDB" id="338231at2759"/>
<dbReference type="InterPro" id="IPR031633">
    <property type="entry name" value="SLD5_C"/>
</dbReference>
<name>S2JWV2_MUCC1</name>
<dbReference type="OMA" id="NIMESME"/>
<dbReference type="Proteomes" id="UP000014254">
    <property type="component" value="Unassembled WGS sequence"/>
</dbReference>
<dbReference type="AlphaFoldDB" id="S2JWV2"/>
<dbReference type="eggNOG" id="KOG3176">
    <property type="taxonomic scope" value="Eukaryota"/>
</dbReference>
<evidence type="ECO:0000313" key="2">
    <source>
        <dbReference type="EMBL" id="EPB84320.1"/>
    </source>
</evidence>
<dbReference type="GO" id="GO:0006261">
    <property type="term" value="P:DNA-templated DNA replication"/>
    <property type="evidence" value="ECO:0007669"/>
    <property type="project" value="InterPro"/>
</dbReference>
<evidence type="ECO:0000259" key="1">
    <source>
        <dbReference type="Pfam" id="PF16922"/>
    </source>
</evidence>
<dbReference type="InterPro" id="IPR008591">
    <property type="entry name" value="GINS_Sld5"/>
</dbReference>
<dbReference type="SUPFAM" id="SSF158573">
    <property type="entry name" value="GINS helical bundle-like"/>
    <property type="match status" value="1"/>
</dbReference>
<dbReference type="STRING" id="1220926.S2JWV2"/>
<dbReference type="FunCoup" id="S2JWV2">
    <property type="interactions" value="555"/>
</dbReference>
<dbReference type="Gene3D" id="1.20.58.1030">
    <property type="match status" value="1"/>
</dbReference>
<organism evidence="2 3">
    <name type="scientific">Mucor circinelloides f. circinelloides (strain 1006PhL)</name>
    <name type="common">Mucormycosis agent</name>
    <name type="synonym">Calyptromyces circinelloides</name>
    <dbReference type="NCBI Taxonomy" id="1220926"/>
    <lineage>
        <taxon>Eukaryota</taxon>
        <taxon>Fungi</taxon>
        <taxon>Fungi incertae sedis</taxon>
        <taxon>Mucoromycota</taxon>
        <taxon>Mucoromycotina</taxon>
        <taxon>Mucoromycetes</taxon>
        <taxon>Mucorales</taxon>
        <taxon>Mucorineae</taxon>
        <taxon>Mucoraceae</taxon>
        <taxon>Mucor</taxon>
    </lineage>
</organism>
<sequence>MYSHTQSEEPESFMDSSLPSFVRDAINNEDDSSFADTQAPSDFDASLFGVGNDGIISRPMGGTIDSLTKIWMDERNAPEILPYEHSLVEPLILAIEAQAENIMESMESQTENKFESMLYQTEIERIEKYTLYLLRQPDLKELLSSQEIGYARRYQELIESHNHDSFLHQLPRSQHKQDEISVDMNMVVEPNLDAPVFCRVLSDIGHVEINDDSLLFEANDIYILRYSDVRDYLKEKKVKLI</sequence>
<dbReference type="PANTHER" id="PTHR21206">
    <property type="entry name" value="SLD5 PROTEIN"/>
    <property type="match status" value="1"/>
</dbReference>
<reference evidence="3" key="1">
    <citation type="submission" date="2013-05" db="EMBL/GenBank/DDBJ databases">
        <title>The Genome sequence of Mucor circinelloides f. circinelloides 1006PhL.</title>
        <authorList>
            <consortium name="The Broad Institute Genomics Platform"/>
            <person name="Cuomo C."/>
            <person name="Earl A."/>
            <person name="Findley K."/>
            <person name="Lee S.C."/>
            <person name="Walker B."/>
            <person name="Young S."/>
            <person name="Zeng Q."/>
            <person name="Gargeya S."/>
            <person name="Fitzgerald M."/>
            <person name="Haas B."/>
            <person name="Abouelleil A."/>
            <person name="Allen A.W."/>
            <person name="Alvarado L."/>
            <person name="Arachchi H.M."/>
            <person name="Berlin A.M."/>
            <person name="Chapman S.B."/>
            <person name="Gainer-Dewar J."/>
            <person name="Goldberg J."/>
            <person name="Griggs A."/>
            <person name="Gujja S."/>
            <person name="Hansen M."/>
            <person name="Howarth C."/>
            <person name="Imamovic A."/>
            <person name="Ireland A."/>
            <person name="Larimer J."/>
            <person name="McCowan C."/>
            <person name="Murphy C."/>
            <person name="Pearson M."/>
            <person name="Poon T.W."/>
            <person name="Priest M."/>
            <person name="Roberts A."/>
            <person name="Saif S."/>
            <person name="Shea T."/>
            <person name="Sisk P."/>
            <person name="Sykes S."/>
            <person name="Wortman J."/>
            <person name="Nusbaum C."/>
            <person name="Birren B."/>
        </authorList>
    </citation>
    <scope>NUCLEOTIDE SEQUENCE [LARGE SCALE GENOMIC DNA]</scope>
    <source>
        <strain evidence="3">1006PhL</strain>
    </source>
</reference>
<dbReference type="SUPFAM" id="SSF160059">
    <property type="entry name" value="PriA/YqbF domain"/>
    <property type="match status" value="1"/>
</dbReference>
<dbReference type="EMBL" id="KE124042">
    <property type="protein sequence ID" value="EPB84320.1"/>
    <property type="molecule type" value="Genomic_DNA"/>
</dbReference>
<gene>
    <name evidence="2" type="ORF">HMPREF1544_08915</name>
</gene>
<dbReference type="GO" id="GO:0000727">
    <property type="term" value="P:double-strand break repair via break-induced replication"/>
    <property type="evidence" value="ECO:0007669"/>
    <property type="project" value="TreeGrafter"/>
</dbReference>
<dbReference type="PANTHER" id="PTHR21206:SF0">
    <property type="entry name" value="DNA REPLICATION COMPLEX GINS PROTEIN SLD5"/>
    <property type="match status" value="1"/>
</dbReference>
<dbReference type="InterPro" id="IPR036224">
    <property type="entry name" value="GINS_bundle-like_dom_sf"/>
</dbReference>
<accession>S2JWV2</accession>
<dbReference type="VEuPathDB" id="FungiDB:HMPREF1544_08915"/>
<proteinExistence type="predicted"/>
<protein>
    <recommendedName>
        <fullName evidence="1">DNA replication complex GINS protein SLD5 C-terminal domain-containing protein</fullName>
    </recommendedName>
</protein>
<dbReference type="CDD" id="cd11711">
    <property type="entry name" value="GINS_A_Sld5"/>
    <property type="match status" value="1"/>
</dbReference>
<dbReference type="Pfam" id="PF16922">
    <property type="entry name" value="SLD5_C"/>
    <property type="match status" value="1"/>
</dbReference>
<dbReference type="InParanoid" id="S2JWV2"/>
<dbReference type="InterPro" id="IPR038749">
    <property type="entry name" value="Sld5_GINS_A"/>
</dbReference>
<evidence type="ECO:0000313" key="3">
    <source>
        <dbReference type="Proteomes" id="UP000014254"/>
    </source>
</evidence>
<keyword evidence="3" id="KW-1185">Reference proteome</keyword>
<dbReference type="CDD" id="cd21692">
    <property type="entry name" value="GINS_B_Sld5"/>
    <property type="match status" value="1"/>
</dbReference>